<organism evidence="8 10">
    <name type="scientific">Budvicia aquatica</name>
    <dbReference type="NCBI Taxonomy" id="82979"/>
    <lineage>
        <taxon>Bacteria</taxon>
        <taxon>Pseudomonadati</taxon>
        <taxon>Pseudomonadota</taxon>
        <taxon>Gammaproteobacteria</taxon>
        <taxon>Enterobacterales</taxon>
        <taxon>Budviciaceae</taxon>
        <taxon>Budvicia</taxon>
    </lineage>
</organism>
<dbReference type="AlphaFoldDB" id="A0A484ZCK1"/>
<dbReference type="InterPro" id="IPR036316">
    <property type="entry name" value="Pili_assmbl_chap_C_dom_sf"/>
</dbReference>
<dbReference type="Proteomes" id="UP000373449">
    <property type="component" value="Unassembled WGS sequence"/>
</dbReference>
<evidence type="ECO:0000313" key="9">
    <source>
        <dbReference type="EMBL" id="VFS46875.1"/>
    </source>
</evidence>
<gene>
    <name evidence="8" type="primary">fimC_3</name>
    <name evidence="9" type="synonym">fimC_4</name>
    <name evidence="8" type="ORF">NCTC12282_01011</name>
    <name evidence="9" type="ORF">NCTC12282_01805</name>
</gene>
<evidence type="ECO:0000259" key="7">
    <source>
        <dbReference type="Pfam" id="PF02753"/>
    </source>
</evidence>
<dbReference type="SUPFAM" id="SSF49584">
    <property type="entry name" value="Periplasmic chaperone C-domain"/>
    <property type="match status" value="1"/>
</dbReference>
<dbReference type="EMBL" id="CAADJA010000002">
    <property type="protein sequence ID" value="VFS46120.1"/>
    <property type="molecule type" value="Genomic_DNA"/>
</dbReference>
<name>A0A484ZCK1_9GAMM</name>
<feature type="domain" description="Pili assembly chaperone C-terminal" evidence="7">
    <location>
        <begin position="175"/>
        <end position="239"/>
    </location>
</feature>
<dbReference type="EMBL" id="CAADJA010000002">
    <property type="protein sequence ID" value="VFS46875.1"/>
    <property type="molecule type" value="Genomic_DNA"/>
</dbReference>
<dbReference type="InterPro" id="IPR013783">
    <property type="entry name" value="Ig-like_fold"/>
</dbReference>
<protein>
    <submittedName>
        <fullName evidence="8">Chaperone protein fimC</fullName>
    </submittedName>
</protein>
<evidence type="ECO:0000313" key="10">
    <source>
        <dbReference type="Proteomes" id="UP000373449"/>
    </source>
</evidence>
<reference evidence="8 10" key="1">
    <citation type="submission" date="2019-03" db="EMBL/GenBank/DDBJ databases">
        <authorList>
            <consortium name="Pathogen Informatics"/>
        </authorList>
    </citation>
    <scope>NUCLEOTIDE SEQUENCE [LARGE SCALE GENOMIC DNA]</scope>
    <source>
        <strain evidence="8 10">NCTC12282</strain>
    </source>
</reference>
<dbReference type="RefSeq" id="WP_227659907.1">
    <property type="nucleotide sequence ID" value="NZ_CAADJA010000002.1"/>
</dbReference>
<evidence type="ECO:0000256" key="4">
    <source>
        <dbReference type="ARBA" id="ARBA00022764"/>
    </source>
</evidence>
<comment type="similarity">
    <text evidence="2">Belongs to the periplasmic pilus chaperone family.</text>
</comment>
<dbReference type="Pfam" id="PF00345">
    <property type="entry name" value="PapD_N"/>
    <property type="match status" value="1"/>
</dbReference>
<dbReference type="PRINTS" id="PR00969">
    <property type="entry name" value="CHAPERONPILI"/>
</dbReference>
<keyword evidence="3" id="KW-0732">Signal</keyword>
<sequence length="246" mass="26826">MKINCSRTGIGTFFAVMLLLAEPVMASVVMLNTRVIYPADAASKTVQLTNNDNIPYVMQMWVDINNPASTPENADGPFVTVPALFRIEPNAGQSVRLIFTGSGLPQDRESIFYLNSAQIPPKNVANNAENQMLVVLRNRLKVFYRPKGIVGGPEDIASQLRFSLKQQGAQWILTVSNDSGYYASFIHAAAMVGNTPVLFKADMVAPKSQASWVSEKRASSAAGAQKIKFTLINDYGGHTQAEARLN</sequence>
<evidence type="ECO:0000313" key="8">
    <source>
        <dbReference type="EMBL" id="VFS46120.1"/>
    </source>
</evidence>
<proteinExistence type="inferred from homology"/>
<dbReference type="InterPro" id="IPR050643">
    <property type="entry name" value="Periplasmic_pilus_chap"/>
</dbReference>
<evidence type="ECO:0000259" key="6">
    <source>
        <dbReference type="Pfam" id="PF00345"/>
    </source>
</evidence>
<evidence type="ECO:0000256" key="5">
    <source>
        <dbReference type="ARBA" id="ARBA00023186"/>
    </source>
</evidence>
<dbReference type="SUPFAM" id="SSF49354">
    <property type="entry name" value="PapD-like"/>
    <property type="match status" value="1"/>
</dbReference>
<accession>A0A484ZCK1</accession>
<dbReference type="GO" id="GO:0030288">
    <property type="term" value="C:outer membrane-bounded periplasmic space"/>
    <property type="evidence" value="ECO:0007669"/>
    <property type="project" value="InterPro"/>
</dbReference>
<dbReference type="InterPro" id="IPR016147">
    <property type="entry name" value="Pili_assmbl_chaperone_N"/>
</dbReference>
<dbReference type="PANTHER" id="PTHR30251:SF2">
    <property type="entry name" value="FIMBRIAL CHAPERONE YADV-RELATED"/>
    <property type="match status" value="1"/>
</dbReference>
<dbReference type="Gene3D" id="2.60.40.10">
    <property type="entry name" value="Immunoglobulins"/>
    <property type="match status" value="2"/>
</dbReference>
<comment type="subcellular location">
    <subcellularLocation>
        <location evidence="1">Periplasm</location>
    </subcellularLocation>
</comment>
<dbReference type="GO" id="GO:0071555">
    <property type="term" value="P:cell wall organization"/>
    <property type="evidence" value="ECO:0007669"/>
    <property type="project" value="InterPro"/>
</dbReference>
<keyword evidence="5" id="KW-0143">Chaperone</keyword>
<evidence type="ECO:0000256" key="2">
    <source>
        <dbReference type="ARBA" id="ARBA00007399"/>
    </source>
</evidence>
<evidence type="ECO:0000256" key="3">
    <source>
        <dbReference type="ARBA" id="ARBA00022729"/>
    </source>
</evidence>
<evidence type="ECO:0000256" key="1">
    <source>
        <dbReference type="ARBA" id="ARBA00004418"/>
    </source>
</evidence>
<dbReference type="InterPro" id="IPR016148">
    <property type="entry name" value="Pili_assmbl_chaperone_C"/>
</dbReference>
<dbReference type="InterPro" id="IPR001829">
    <property type="entry name" value="Pili_assmbl_chaperone_bac"/>
</dbReference>
<feature type="domain" description="Pili assembly chaperone N-terminal" evidence="6">
    <location>
        <begin position="28"/>
        <end position="149"/>
    </location>
</feature>
<dbReference type="Pfam" id="PF02753">
    <property type="entry name" value="PapD_C"/>
    <property type="match status" value="1"/>
</dbReference>
<dbReference type="PANTHER" id="PTHR30251">
    <property type="entry name" value="PILUS ASSEMBLY CHAPERONE"/>
    <property type="match status" value="1"/>
</dbReference>
<dbReference type="InterPro" id="IPR008962">
    <property type="entry name" value="PapD-like_sf"/>
</dbReference>
<keyword evidence="4" id="KW-0574">Periplasm</keyword>